<sequence length="36" mass="4347">MVICRGYCQGYWLIGKYAQSDFEPEEPDYRTTRKLE</sequence>
<proteinExistence type="predicted"/>
<comment type="caution">
    <text evidence="1">The sequence shown here is derived from an EMBL/GenBank/DDBJ whole genome shotgun (WGS) entry which is preliminary data.</text>
</comment>
<keyword evidence="2" id="KW-1185">Reference proteome</keyword>
<gene>
    <name evidence="1" type="ORF">VII00023_05527</name>
</gene>
<dbReference type="AlphaFoldDB" id="F9S732"/>
<protein>
    <submittedName>
        <fullName evidence="1">Uncharacterized protein</fullName>
    </submittedName>
</protein>
<dbReference type="Proteomes" id="UP000004605">
    <property type="component" value="Unassembled WGS sequence"/>
</dbReference>
<dbReference type="EMBL" id="AFWF01000282">
    <property type="protein sequence ID" value="EGU32098.1"/>
    <property type="molecule type" value="Genomic_DNA"/>
</dbReference>
<reference evidence="1 2" key="1">
    <citation type="journal article" date="2012" name="Int. J. Syst. Evol. Microbiol.">
        <title>Vibrio caribbeanicus sp. nov., isolated from the marine sponge Scleritoderma cyanea.</title>
        <authorList>
            <person name="Hoffmann M."/>
            <person name="Monday S.R."/>
            <person name="Allard M.W."/>
            <person name="Strain E.A."/>
            <person name="Whittaker P."/>
            <person name="Naum M."/>
            <person name="McCarthy P.J."/>
            <person name="Lopez J.V."/>
            <person name="Fischer M."/>
            <person name="Brown E.W."/>
        </authorList>
    </citation>
    <scope>NUCLEOTIDE SEQUENCE [LARGE SCALE GENOMIC DNA]</scope>
    <source>
        <strain evidence="1 2">ATCC 700023</strain>
    </source>
</reference>
<name>F9S732_9VIBR</name>
<organism evidence="1 2">
    <name type="scientific">Vibrio ichthyoenteri ATCC 700023</name>
    <dbReference type="NCBI Taxonomy" id="870968"/>
    <lineage>
        <taxon>Bacteria</taxon>
        <taxon>Pseudomonadati</taxon>
        <taxon>Pseudomonadota</taxon>
        <taxon>Gammaproteobacteria</taxon>
        <taxon>Vibrionales</taxon>
        <taxon>Vibrionaceae</taxon>
        <taxon>Vibrio</taxon>
    </lineage>
</organism>
<accession>F9S732</accession>
<evidence type="ECO:0000313" key="1">
    <source>
        <dbReference type="EMBL" id="EGU32098.1"/>
    </source>
</evidence>
<evidence type="ECO:0000313" key="2">
    <source>
        <dbReference type="Proteomes" id="UP000004605"/>
    </source>
</evidence>